<evidence type="ECO:0000313" key="1">
    <source>
        <dbReference type="EMBL" id="KAH7550694.1"/>
    </source>
</evidence>
<reference evidence="1 2" key="1">
    <citation type="submission" date="2021-02" db="EMBL/GenBank/DDBJ databases">
        <title>Plant Genome Project.</title>
        <authorList>
            <person name="Zhang R.-G."/>
        </authorList>
    </citation>
    <scope>NUCLEOTIDE SEQUENCE [LARGE SCALE GENOMIC DNA]</scope>
    <source>
        <tissue evidence="1">Leaves</tissue>
    </source>
</reference>
<protein>
    <submittedName>
        <fullName evidence="1">Uncharacterized protein</fullName>
    </submittedName>
</protein>
<comment type="caution">
    <text evidence="1">The sequence shown here is derived from an EMBL/GenBank/DDBJ whole genome shotgun (WGS) entry which is preliminary data.</text>
</comment>
<dbReference type="Proteomes" id="UP000827721">
    <property type="component" value="Unassembled WGS sequence"/>
</dbReference>
<accession>A0ABQ8H9U8</accession>
<proteinExistence type="predicted"/>
<keyword evidence="2" id="KW-1185">Reference proteome</keyword>
<sequence>MEVVTITPEERISTAMFPKLYRLHLNDLPELSTFCNLVENSIELHSFAELWLENCPEMHTFVSKSPHADVPTSIEEYMNFVENLHSHIKPLFDEKVPFPKVEQLALELNWIVEEMLHGKFSEYSYNLKVLELISANKESAICPYCFLYTLPNLERVNVYSAFFEEIFICEALDCKEKHLEAPSKLIQMELFDLKDSLHL</sequence>
<gene>
    <name evidence="1" type="ORF">JRO89_XS13G0249700</name>
</gene>
<organism evidence="1 2">
    <name type="scientific">Xanthoceras sorbifolium</name>
    <dbReference type="NCBI Taxonomy" id="99658"/>
    <lineage>
        <taxon>Eukaryota</taxon>
        <taxon>Viridiplantae</taxon>
        <taxon>Streptophyta</taxon>
        <taxon>Embryophyta</taxon>
        <taxon>Tracheophyta</taxon>
        <taxon>Spermatophyta</taxon>
        <taxon>Magnoliopsida</taxon>
        <taxon>eudicotyledons</taxon>
        <taxon>Gunneridae</taxon>
        <taxon>Pentapetalae</taxon>
        <taxon>rosids</taxon>
        <taxon>malvids</taxon>
        <taxon>Sapindales</taxon>
        <taxon>Sapindaceae</taxon>
        <taxon>Xanthoceroideae</taxon>
        <taxon>Xanthoceras</taxon>
    </lineage>
</organism>
<evidence type="ECO:0000313" key="2">
    <source>
        <dbReference type="Proteomes" id="UP000827721"/>
    </source>
</evidence>
<name>A0ABQ8H9U8_9ROSI</name>
<dbReference type="EMBL" id="JAFEMO010000013">
    <property type="protein sequence ID" value="KAH7550694.1"/>
    <property type="molecule type" value="Genomic_DNA"/>
</dbReference>